<keyword evidence="3" id="KW-1185">Reference proteome</keyword>
<accession>A0ABN7WBQ2</accession>
<feature type="compositionally biased region" description="Basic and acidic residues" evidence="1">
    <location>
        <begin position="120"/>
        <end position="140"/>
    </location>
</feature>
<feature type="non-terminal residue" evidence="2">
    <location>
        <position position="140"/>
    </location>
</feature>
<evidence type="ECO:0000313" key="2">
    <source>
        <dbReference type="EMBL" id="CAG8825395.1"/>
    </source>
</evidence>
<proteinExistence type="predicted"/>
<name>A0ABN7WBQ2_GIGMA</name>
<protein>
    <submittedName>
        <fullName evidence="2">37321_t:CDS:1</fullName>
    </submittedName>
</protein>
<organism evidence="2 3">
    <name type="scientific">Gigaspora margarita</name>
    <dbReference type="NCBI Taxonomy" id="4874"/>
    <lineage>
        <taxon>Eukaryota</taxon>
        <taxon>Fungi</taxon>
        <taxon>Fungi incertae sedis</taxon>
        <taxon>Mucoromycota</taxon>
        <taxon>Glomeromycotina</taxon>
        <taxon>Glomeromycetes</taxon>
        <taxon>Diversisporales</taxon>
        <taxon>Gigasporaceae</taxon>
        <taxon>Gigaspora</taxon>
    </lineage>
</organism>
<feature type="compositionally biased region" description="Polar residues" evidence="1">
    <location>
        <begin position="105"/>
        <end position="116"/>
    </location>
</feature>
<reference evidence="2 3" key="1">
    <citation type="submission" date="2021-06" db="EMBL/GenBank/DDBJ databases">
        <authorList>
            <person name="Kallberg Y."/>
            <person name="Tangrot J."/>
            <person name="Rosling A."/>
        </authorList>
    </citation>
    <scope>NUCLEOTIDE SEQUENCE [LARGE SCALE GENOMIC DNA]</scope>
    <source>
        <strain evidence="2 3">120-4 pot B 10/14</strain>
    </source>
</reference>
<evidence type="ECO:0000313" key="3">
    <source>
        <dbReference type="Proteomes" id="UP000789901"/>
    </source>
</evidence>
<dbReference type="EMBL" id="CAJVQB010037633">
    <property type="protein sequence ID" value="CAG8825395.1"/>
    <property type="molecule type" value="Genomic_DNA"/>
</dbReference>
<gene>
    <name evidence="2" type="ORF">GMARGA_LOCUS28831</name>
</gene>
<feature type="region of interest" description="Disordered" evidence="1">
    <location>
        <begin position="105"/>
        <end position="140"/>
    </location>
</feature>
<sequence>MKEETAEMNAVLELKGVNLGWNQGDKINVKSNKDKELVDNMKILMKKEKLAHAKDKNMLPCRKDVIDDRKTLNNSNGSDEVKKTVEVIETLDVGDYYQNKTQEFTDVSNAEGTNEIGSHYQDRVGAEKKVKKDNRNNENE</sequence>
<dbReference type="Proteomes" id="UP000789901">
    <property type="component" value="Unassembled WGS sequence"/>
</dbReference>
<evidence type="ECO:0000256" key="1">
    <source>
        <dbReference type="SAM" id="MobiDB-lite"/>
    </source>
</evidence>
<comment type="caution">
    <text evidence="2">The sequence shown here is derived from an EMBL/GenBank/DDBJ whole genome shotgun (WGS) entry which is preliminary data.</text>
</comment>